<dbReference type="OrthoDB" id="5594530at2759"/>
<name>A0A9W8L3B4_9FUNG</name>
<keyword evidence="2" id="KW-0812">Transmembrane</keyword>
<organism evidence="3 4">
    <name type="scientific">Coemansia spiralis</name>
    <dbReference type="NCBI Taxonomy" id="417178"/>
    <lineage>
        <taxon>Eukaryota</taxon>
        <taxon>Fungi</taxon>
        <taxon>Fungi incertae sedis</taxon>
        <taxon>Zoopagomycota</taxon>
        <taxon>Kickxellomycotina</taxon>
        <taxon>Kickxellomycetes</taxon>
        <taxon>Kickxellales</taxon>
        <taxon>Kickxellaceae</taxon>
        <taxon>Coemansia</taxon>
    </lineage>
</organism>
<feature type="transmembrane region" description="Helical" evidence="2">
    <location>
        <begin position="204"/>
        <end position="225"/>
    </location>
</feature>
<feature type="transmembrane region" description="Helical" evidence="2">
    <location>
        <begin position="125"/>
        <end position="148"/>
    </location>
</feature>
<comment type="caution">
    <text evidence="3">The sequence shown here is derived from an EMBL/GenBank/DDBJ whole genome shotgun (WGS) entry which is preliminary data.</text>
</comment>
<evidence type="ECO:0000313" key="4">
    <source>
        <dbReference type="Proteomes" id="UP001151516"/>
    </source>
</evidence>
<sequence>MSIPIRKYNPTYVGRTGSKYRNITPSTTHSSSASHYNSESEIDDKESAYDSWGTVDSTRTFVSDLGRTTNTESVSGGVEPAPHIMPESYSTLGVSYGQTVKAELAKINHSSQQFHEAPLAKKKRLLLVLLRIAHSIVALMLLACVGGMQTYMLLGDKSIVIVPLFVCRLFLMAALIVLVLCDWSKPAKILHHFPMYNDRRSWKGLGLSQLVVAFFVLGDSTLGGMAASREESTLARILFPLVLTSSFLMILVGVVYSIAGAVGGVRIKQQLKNMHSVAV</sequence>
<evidence type="ECO:0000256" key="1">
    <source>
        <dbReference type="SAM" id="MobiDB-lite"/>
    </source>
</evidence>
<dbReference type="EMBL" id="JANBTX010000171">
    <property type="protein sequence ID" value="KAJ2685088.1"/>
    <property type="molecule type" value="Genomic_DNA"/>
</dbReference>
<reference evidence="3" key="1">
    <citation type="submission" date="2022-07" db="EMBL/GenBank/DDBJ databases">
        <title>Phylogenomic reconstructions and comparative analyses of Kickxellomycotina fungi.</title>
        <authorList>
            <person name="Reynolds N.K."/>
            <person name="Stajich J.E."/>
            <person name="Barry K."/>
            <person name="Grigoriev I.V."/>
            <person name="Crous P."/>
            <person name="Smith M.E."/>
        </authorList>
    </citation>
    <scope>NUCLEOTIDE SEQUENCE</scope>
    <source>
        <strain evidence="3">CBS 109367</strain>
    </source>
</reference>
<keyword evidence="2" id="KW-0472">Membrane</keyword>
<keyword evidence="4" id="KW-1185">Reference proteome</keyword>
<feature type="transmembrane region" description="Helical" evidence="2">
    <location>
        <begin position="160"/>
        <end position="183"/>
    </location>
</feature>
<feature type="region of interest" description="Disordered" evidence="1">
    <location>
        <begin position="14"/>
        <end position="42"/>
    </location>
</feature>
<gene>
    <name evidence="3" type="ORF">IWW39_004502</name>
</gene>
<dbReference type="AlphaFoldDB" id="A0A9W8L3B4"/>
<accession>A0A9W8L3B4</accession>
<evidence type="ECO:0000256" key="2">
    <source>
        <dbReference type="SAM" id="Phobius"/>
    </source>
</evidence>
<protein>
    <submittedName>
        <fullName evidence="3">Uncharacterized protein</fullName>
    </submittedName>
</protein>
<proteinExistence type="predicted"/>
<evidence type="ECO:0000313" key="3">
    <source>
        <dbReference type="EMBL" id="KAJ2685088.1"/>
    </source>
</evidence>
<keyword evidence="2" id="KW-1133">Transmembrane helix</keyword>
<feature type="compositionally biased region" description="Low complexity" evidence="1">
    <location>
        <begin position="26"/>
        <end position="39"/>
    </location>
</feature>
<feature type="transmembrane region" description="Helical" evidence="2">
    <location>
        <begin position="237"/>
        <end position="265"/>
    </location>
</feature>
<dbReference type="Proteomes" id="UP001151516">
    <property type="component" value="Unassembled WGS sequence"/>
</dbReference>